<evidence type="ECO:0000256" key="2">
    <source>
        <dbReference type="ARBA" id="ARBA00010333"/>
    </source>
</evidence>
<dbReference type="SMART" id="SM00062">
    <property type="entry name" value="PBPb"/>
    <property type="match status" value="1"/>
</dbReference>
<protein>
    <submittedName>
        <fullName evidence="10">Putative cystine-binding periplasmic protein</fullName>
    </submittedName>
</protein>
<keyword evidence="4" id="KW-0564">Palmitate</keyword>
<evidence type="ECO:0000256" key="7">
    <source>
        <dbReference type="SAM" id="SignalP"/>
    </source>
</evidence>
<comment type="similarity">
    <text evidence="2 6">Belongs to the bacterial solute-binding protein 3 family.</text>
</comment>
<keyword evidence="5" id="KW-0449">Lipoprotein</keyword>
<dbReference type="PANTHER" id="PTHR35936">
    <property type="entry name" value="MEMBRANE-BOUND LYTIC MUREIN TRANSGLYCOSYLASE F"/>
    <property type="match status" value="1"/>
</dbReference>
<gene>
    <name evidence="10" type="ORF">HMPREF3213_00154</name>
</gene>
<dbReference type="GO" id="GO:0030313">
    <property type="term" value="C:cell envelope"/>
    <property type="evidence" value="ECO:0007669"/>
    <property type="project" value="UniProtKB-SubCell"/>
</dbReference>
<accession>A0A133L289</accession>
<comment type="subcellular location">
    <subcellularLocation>
        <location evidence="1">Cell envelope</location>
    </subcellularLocation>
</comment>
<dbReference type="PATRIC" id="fig|1398.22.peg.158"/>
<feature type="chain" id="PRO_5038901217" evidence="7">
    <location>
        <begin position="22"/>
        <end position="265"/>
    </location>
</feature>
<evidence type="ECO:0000256" key="4">
    <source>
        <dbReference type="ARBA" id="ARBA00023139"/>
    </source>
</evidence>
<evidence type="ECO:0000256" key="3">
    <source>
        <dbReference type="ARBA" id="ARBA00022729"/>
    </source>
</evidence>
<dbReference type="AlphaFoldDB" id="A0A133L289"/>
<dbReference type="InterPro" id="IPR001320">
    <property type="entry name" value="Iontro_rcpt_C"/>
</dbReference>
<evidence type="ECO:0000256" key="6">
    <source>
        <dbReference type="RuleBase" id="RU003744"/>
    </source>
</evidence>
<feature type="signal peptide" evidence="7">
    <location>
        <begin position="1"/>
        <end position="21"/>
    </location>
</feature>
<dbReference type="InterPro" id="IPR018313">
    <property type="entry name" value="SBP_3_CS"/>
</dbReference>
<evidence type="ECO:0000313" key="10">
    <source>
        <dbReference type="EMBL" id="KWZ86093.1"/>
    </source>
</evidence>
<dbReference type="GO" id="GO:0016020">
    <property type="term" value="C:membrane"/>
    <property type="evidence" value="ECO:0007669"/>
    <property type="project" value="InterPro"/>
</dbReference>
<sequence length="265" mass="29310">MRKYIKWLAVFCLLLALTACGKNTDNQNASKSNDLYGQIKSKGVLLIGTEGTYPPFSFHKNGKLTGYDIDVAKEVAKRLGLKAEFKETQWDAMFAGLNSKRFDMIANQVGIRADRQKKYDFSTPYTISKAVVLVRKDNTNIKSFADLKGKKSAQSLTSNFATIAKKNGANIVSVEGFNQAIQLLTSNRVDATVNDSLTYLDYKKQKPNAAIKVAATANDASKSALLFRKHSGKLTDKVNDALKNMKKDGTLTKISKKWFGEDVSQ</sequence>
<dbReference type="PROSITE" id="PS51257">
    <property type="entry name" value="PROKAR_LIPOPROTEIN"/>
    <property type="match status" value="1"/>
</dbReference>
<evidence type="ECO:0000313" key="11">
    <source>
        <dbReference type="Proteomes" id="UP000070376"/>
    </source>
</evidence>
<dbReference type="CDD" id="cd13711">
    <property type="entry name" value="PBP2_Ngo0372_TcyA"/>
    <property type="match status" value="1"/>
</dbReference>
<organism evidence="10 11">
    <name type="scientific">Heyndrickxia coagulans</name>
    <name type="common">Weizmannia coagulans</name>
    <dbReference type="NCBI Taxonomy" id="1398"/>
    <lineage>
        <taxon>Bacteria</taxon>
        <taxon>Bacillati</taxon>
        <taxon>Bacillota</taxon>
        <taxon>Bacilli</taxon>
        <taxon>Bacillales</taxon>
        <taxon>Bacillaceae</taxon>
        <taxon>Heyndrickxia</taxon>
    </lineage>
</organism>
<dbReference type="GO" id="GO:0015276">
    <property type="term" value="F:ligand-gated monoatomic ion channel activity"/>
    <property type="evidence" value="ECO:0007669"/>
    <property type="project" value="InterPro"/>
</dbReference>
<evidence type="ECO:0000256" key="5">
    <source>
        <dbReference type="ARBA" id="ARBA00023288"/>
    </source>
</evidence>
<dbReference type="Proteomes" id="UP000070376">
    <property type="component" value="Unassembled WGS sequence"/>
</dbReference>
<comment type="caution">
    <text evidence="10">The sequence shown here is derived from an EMBL/GenBank/DDBJ whole genome shotgun (WGS) entry which is preliminary data.</text>
</comment>
<dbReference type="SMART" id="SM00079">
    <property type="entry name" value="PBPe"/>
    <property type="match status" value="1"/>
</dbReference>
<dbReference type="InterPro" id="IPR001638">
    <property type="entry name" value="Solute-binding_3/MltF_N"/>
</dbReference>
<name>A0A133L289_HEYCO</name>
<dbReference type="EMBL" id="LRPN01000006">
    <property type="protein sequence ID" value="KWZ86093.1"/>
    <property type="molecule type" value="Genomic_DNA"/>
</dbReference>
<feature type="domain" description="Ionotropic glutamate receptor C-terminal" evidence="9">
    <location>
        <begin position="44"/>
        <end position="261"/>
    </location>
</feature>
<reference evidence="11" key="1">
    <citation type="submission" date="2016-01" db="EMBL/GenBank/DDBJ databases">
        <authorList>
            <person name="Mitreva M."/>
            <person name="Pepin K.H."/>
            <person name="Mihindukulasuriya K.A."/>
            <person name="Fulton R."/>
            <person name="Fronick C."/>
            <person name="O'Laughlin M."/>
            <person name="Miner T."/>
            <person name="Herter B."/>
            <person name="Rosa B.A."/>
            <person name="Cordes M."/>
            <person name="Tomlinson C."/>
            <person name="Wollam A."/>
            <person name="Palsikar V.B."/>
            <person name="Mardis E.R."/>
            <person name="Wilson R.K."/>
        </authorList>
    </citation>
    <scope>NUCLEOTIDE SEQUENCE [LARGE SCALE GENOMIC DNA]</scope>
    <source>
        <strain evidence="11">GED7749B</strain>
    </source>
</reference>
<proteinExistence type="inferred from homology"/>
<evidence type="ECO:0000259" key="8">
    <source>
        <dbReference type="SMART" id="SM00062"/>
    </source>
</evidence>
<evidence type="ECO:0000256" key="1">
    <source>
        <dbReference type="ARBA" id="ARBA00004196"/>
    </source>
</evidence>
<feature type="domain" description="Solute-binding protein family 3/N-terminal" evidence="8">
    <location>
        <begin position="44"/>
        <end position="262"/>
    </location>
</feature>
<dbReference type="PANTHER" id="PTHR35936:SF34">
    <property type="entry name" value="ABC TRANSPORTER EXTRACELLULAR-BINDING PROTEIN YCKB-RELATED"/>
    <property type="match status" value="1"/>
</dbReference>
<dbReference type="Gene3D" id="3.40.190.10">
    <property type="entry name" value="Periplasmic binding protein-like II"/>
    <property type="match status" value="2"/>
</dbReference>
<evidence type="ECO:0000259" key="9">
    <source>
        <dbReference type="SMART" id="SM00079"/>
    </source>
</evidence>
<dbReference type="PROSITE" id="PS01039">
    <property type="entry name" value="SBP_BACTERIAL_3"/>
    <property type="match status" value="1"/>
</dbReference>
<dbReference type="RefSeq" id="WP_061086407.1">
    <property type="nucleotide sequence ID" value="NZ_CP058594.1"/>
</dbReference>
<keyword evidence="3 7" id="KW-0732">Signal</keyword>
<dbReference type="SUPFAM" id="SSF53850">
    <property type="entry name" value="Periplasmic binding protein-like II"/>
    <property type="match status" value="1"/>
</dbReference>
<dbReference type="Pfam" id="PF00497">
    <property type="entry name" value="SBP_bac_3"/>
    <property type="match status" value="1"/>
</dbReference>